<dbReference type="GO" id="GO:0000981">
    <property type="term" value="F:DNA-binding transcription factor activity, RNA polymerase II-specific"/>
    <property type="evidence" value="ECO:0007669"/>
    <property type="project" value="InterPro"/>
</dbReference>
<gene>
    <name evidence="1" type="ORF">QSP1433_LOCUS13906</name>
</gene>
<accession>A0A7S2WQ29</accession>
<reference evidence="1" key="1">
    <citation type="submission" date="2021-01" db="EMBL/GenBank/DDBJ databases">
        <authorList>
            <person name="Corre E."/>
            <person name="Pelletier E."/>
            <person name="Niang G."/>
            <person name="Scheremetjew M."/>
            <person name="Finn R."/>
            <person name="Kale V."/>
            <person name="Holt S."/>
            <person name="Cochrane G."/>
            <person name="Meng A."/>
            <person name="Brown T."/>
            <person name="Cohen L."/>
        </authorList>
    </citation>
    <scope>NUCLEOTIDE SEQUENCE</scope>
    <source>
        <strain evidence="1">NY070348D</strain>
    </source>
</reference>
<protein>
    <submittedName>
        <fullName evidence="1">Uncharacterized protein</fullName>
    </submittedName>
</protein>
<dbReference type="CDD" id="cd00067">
    <property type="entry name" value="GAL4"/>
    <property type="match status" value="1"/>
</dbReference>
<dbReference type="EMBL" id="HBHK01021897">
    <property type="protein sequence ID" value="CAD9699441.1"/>
    <property type="molecule type" value="Transcribed_RNA"/>
</dbReference>
<dbReference type="AlphaFoldDB" id="A0A7S2WQ29"/>
<proteinExistence type="predicted"/>
<evidence type="ECO:0000313" key="1">
    <source>
        <dbReference type="EMBL" id="CAD9699441.1"/>
    </source>
</evidence>
<dbReference type="InterPro" id="IPR001138">
    <property type="entry name" value="Zn2Cys6_DnaBD"/>
</dbReference>
<dbReference type="GO" id="GO:0008270">
    <property type="term" value="F:zinc ion binding"/>
    <property type="evidence" value="ECO:0007669"/>
    <property type="project" value="InterPro"/>
</dbReference>
<organism evidence="1">
    <name type="scientific">Mucochytrium quahogii</name>
    <dbReference type="NCBI Taxonomy" id="96639"/>
    <lineage>
        <taxon>Eukaryota</taxon>
        <taxon>Sar</taxon>
        <taxon>Stramenopiles</taxon>
        <taxon>Bigyra</taxon>
        <taxon>Labyrinthulomycetes</taxon>
        <taxon>Thraustochytrida</taxon>
        <taxon>Thraustochytriidae</taxon>
        <taxon>Mucochytrium</taxon>
    </lineage>
</organism>
<name>A0A7S2WQ29_9STRA</name>
<sequence length="406" mass="45681">MDQKKLKRNACEGCYKSRVKCEYATVDSVCCTRCTRQKRECVPRIVLRGKANKLDKDGNAVDNLNAVDLEAYRSASLFEDVPHLTLHYHAAASLVKTYKSLGIAKAPTGLRWLINSLYLIAVYEKSLSLLHSSTTLAVATKVNLDVALLNEKRFPFQSSVKTKLETEINTKYLYEKICGPCFILRLDMGERAVVANQEYEYFFEDAVSMATRMKRAPHFKLWKEFVVDKPVADKFITSIVKSWLLNAEPRVVVEGEPERVEWDCTAEEPTEIQDNKGNIFSATLVEHGVMIADGYVSFLIIGFKDMKPASEGARQRMEEFKKTQSSVPDNENQHGLPQMARFDSAFPMFLPPMEQPEGGLEMGGASFDEESVNSNEKNIVDSNDVWNALDITVDGMGGLNGGEWNR</sequence>